<feature type="non-terminal residue" evidence="2">
    <location>
        <position position="141"/>
    </location>
</feature>
<proteinExistence type="predicted"/>
<evidence type="ECO:0000313" key="3">
    <source>
        <dbReference type="Proteomes" id="UP000824469"/>
    </source>
</evidence>
<protein>
    <submittedName>
        <fullName evidence="2">Uncharacterized protein</fullName>
    </submittedName>
</protein>
<gene>
    <name evidence="2" type="ORF">KI387_023344</name>
</gene>
<feature type="transmembrane region" description="Helical" evidence="1">
    <location>
        <begin position="7"/>
        <end position="28"/>
    </location>
</feature>
<evidence type="ECO:0000313" key="2">
    <source>
        <dbReference type="EMBL" id="KAH9314717.1"/>
    </source>
</evidence>
<feature type="non-terminal residue" evidence="2">
    <location>
        <position position="1"/>
    </location>
</feature>
<reference evidence="2 3" key="1">
    <citation type="journal article" date="2021" name="Nat. Plants">
        <title>The Taxus genome provides insights into paclitaxel biosynthesis.</title>
        <authorList>
            <person name="Xiong X."/>
            <person name="Gou J."/>
            <person name="Liao Q."/>
            <person name="Li Y."/>
            <person name="Zhou Q."/>
            <person name="Bi G."/>
            <person name="Li C."/>
            <person name="Du R."/>
            <person name="Wang X."/>
            <person name="Sun T."/>
            <person name="Guo L."/>
            <person name="Liang H."/>
            <person name="Lu P."/>
            <person name="Wu Y."/>
            <person name="Zhang Z."/>
            <person name="Ro D.K."/>
            <person name="Shang Y."/>
            <person name="Huang S."/>
            <person name="Yan J."/>
        </authorList>
    </citation>
    <scope>NUCLEOTIDE SEQUENCE [LARGE SCALE GENOMIC DNA]</scope>
    <source>
        <strain evidence="2">Ta-2019</strain>
    </source>
</reference>
<dbReference type="Proteomes" id="UP000824469">
    <property type="component" value="Unassembled WGS sequence"/>
</dbReference>
<evidence type="ECO:0000256" key="1">
    <source>
        <dbReference type="SAM" id="Phobius"/>
    </source>
</evidence>
<accession>A0AA38G1N0</accession>
<name>A0AA38G1N0_TAXCH</name>
<sequence length="141" mass="15756">IPYFRRVLVSHGFLLFCGSYFLVASSIFANPKNLRIPQIAQIIEDGPMIQLGADMLVGIKEYYMMGVDLGLENVLHLVVIVKTILWSFFGMGSAKIDGAHVGFANLNVDWSRVVVEVVGFLHFKIPPSPLLLLLCMQLIFM</sequence>
<keyword evidence="1" id="KW-0812">Transmembrane</keyword>
<dbReference type="AlphaFoldDB" id="A0AA38G1N0"/>
<keyword evidence="1" id="KW-1133">Transmembrane helix</keyword>
<organism evidence="2 3">
    <name type="scientific">Taxus chinensis</name>
    <name type="common">Chinese yew</name>
    <name type="synonym">Taxus wallichiana var. chinensis</name>
    <dbReference type="NCBI Taxonomy" id="29808"/>
    <lineage>
        <taxon>Eukaryota</taxon>
        <taxon>Viridiplantae</taxon>
        <taxon>Streptophyta</taxon>
        <taxon>Embryophyta</taxon>
        <taxon>Tracheophyta</taxon>
        <taxon>Spermatophyta</taxon>
        <taxon>Pinopsida</taxon>
        <taxon>Pinidae</taxon>
        <taxon>Conifers II</taxon>
        <taxon>Cupressales</taxon>
        <taxon>Taxaceae</taxon>
        <taxon>Taxus</taxon>
    </lineage>
</organism>
<keyword evidence="1" id="KW-0472">Membrane</keyword>
<keyword evidence="3" id="KW-1185">Reference proteome</keyword>
<comment type="caution">
    <text evidence="2">The sequence shown here is derived from an EMBL/GenBank/DDBJ whole genome shotgun (WGS) entry which is preliminary data.</text>
</comment>
<dbReference type="EMBL" id="JAHRHJ020000005">
    <property type="protein sequence ID" value="KAH9314717.1"/>
    <property type="molecule type" value="Genomic_DNA"/>
</dbReference>